<dbReference type="EMBL" id="JABANP010000183">
    <property type="protein sequence ID" value="KAF4687518.1"/>
    <property type="molecule type" value="Genomic_DNA"/>
</dbReference>
<evidence type="ECO:0000313" key="3">
    <source>
        <dbReference type="Proteomes" id="UP000541610"/>
    </source>
</evidence>
<dbReference type="OrthoDB" id="10486502at2759"/>
<evidence type="ECO:0000256" key="1">
    <source>
        <dbReference type="SAM" id="SignalP"/>
    </source>
</evidence>
<feature type="chain" id="PRO_5029912830" evidence="1">
    <location>
        <begin position="18"/>
        <end position="268"/>
    </location>
</feature>
<name>A0A7J6NUN5_PEROL</name>
<feature type="signal peptide" evidence="1">
    <location>
        <begin position="1"/>
        <end position="17"/>
    </location>
</feature>
<keyword evidence="1" id="KW-0732">Signal</keyword>
<accession>A0A7J6NUN5</accession>
<organism evidence="2 3">
    <name type="scientific">Perkinsus olseni</name>
    <name type="common">Perkinsus atlanticus</name>
    <dbReference type="NCBI Taxonomy" id="32597"/>
    <lineage>
        <taxon>Eukaryota</taxon>
        <taxon>Sar</taxon>
        <taxon>Alveolata</taxon>
        <taxon>Perkinsozoa</taxon>
        <taxon>Perkinsea</taxon>
        <taxon>Perkinsida</taxon>
        <taxon>Perkinsidae</taxon>
        <taxon>Perkinsus</taxon>
    </lineage>
</organism>
<proteinExistence type="predicted"/>
<dbReference type="AlphaFoldDB" id="A0A7J6NUN5"/>
<reference evidence="2 3" key="1">
    <citation type="submission" date="2020-04" db="EMBL/GenBank/DDBJ databases">
        <title>Perkinsus olseni comparative genomics.</title>
        <authorList>
            <person name="Bogema D.R."/>
        </authorList>
    </citation>
    <scope>NUCLEOTIDE SEQUENCE [LARGE SCALE GENOMIC DNA]</scope>
    <source>
        <strain evidence="2">00978-12</strain>
    </source>
</reference>
<protein>
    <submittedName>
        <fullName evidence="2">Uncharacterized protein</fullName>
    </submittedName>
</protein>
<dbReference type="Proteomes" id="UP000541610">
    <property type="component" value="Unassembled WGS sequence"/>
</dbReference>
<comment type="caution">
    <text evidence="2">The sequence shown here is derived from an EMBL/GenBank/DDBJ whole genome shotgun (WGS) entry which is preliminary data.</text>
</comment>
<evidence type="ECO:0000313" key="2">
    <source>
        <dbReference type="EMBL" id="KAF4687518.1"/>
    </source>
</evidence>
<sequence>MLFAFLLSLEAVSSSGGDQENAREHVDFGDMDPSTAYIDIKHEQDEKEGSLCYLEWVYTDYENSRHSRLELWIHLDTEEKAFTHIKADSTEALYERYLRINHGLANRKYKKIAVGPRGADDRLQAEETLLEGGPFSPLGHLQEGDIDRLMKTIDWDWDSDTYKCEKICHFLAFNAPEGYGKKNLDWLFDAVNEKTDRAEKTIVIANSLIGEKKLSNSRVGAVGVEETSEVQAGSLECQENRQRDKLLLLVRRNRRRAFSTVSGNLSES</sequence>
<gene>
    <name evidence="2" type="ORF">FOZ60_003840</name>
</gene>